<evidence type="ECO:0000313" key="2">
    <source>
        <dbReference type="EMBL" id="KAK7067286.1"/>
    </source>
</evidence>
<protein>
    <submittedName>
        <fullName evidence="2">Uncharacterized protein</fullName>
    </submittedName>
</protein>
<proteinExistence type="predicted"/>
<comment type="caution">
    <text evidence="2">The sequence shown here is derived from an EMBL/GenBank/DDBJ whole genome shotgun (WGS) entry which is preliminary data.</text>
</comment>
<evidence type="ECO:0000313" key="3">
    <source>
        <dbReference type="Proteomes" id="UP001381693"/>
    </source>
</evidence>
<keyword evidence="3" id="KW-1185">Reference proteome</keyword>
<feature type="compositionally biased region" description="Basic and acidic residues" evidence="1">
    <location>
        <begin position="124"/>
        <end position="139"/>
    </location>
</feature>
<gene>
    <name evidence="2" type="ORF">SK128_001766</name>
</gene>
<feature type="compositionally biased region" description="Basic residues" evidence="1">
    <location>
        <begin position="140"/>
        <end position="153"/>
    </location>
</feature>
<dbReference type="AlphaFoldDB" id="A0AAN8WNN9"/>
<dbReference type="EMBL" id="JAXCGZ010018883">
    <property type="protein sequence ID" value="KAK7067286.1"/>
    <property type="molecule type" value="Genomic_DNA"/>
</dbReference>
<feature type="region of interest" description="Disordered" evidence="1">
    <location>
        <begin position="107"/>
        <end position="176"/>
    </location>
</feature>
<accession>A0AAN8WNN9</accession>
<reference evidence="2 3" key="1">
    <citation type="submission" date="2023-11" db="EMBL/GenBank/DDBJ databases">
        <title>Halocaridina rubra genome assembly.</title>
        <authorList>
            <person name="Smith C."/>
        </authorList>
    </citation>
    <scope>NUCLEOTIDE SEQUENCE [LARGE SCALE GENOMIC DNA]</scope>
    <source>
        <strain evidence="2">EP-1</strain>
        <tissue evidence="2">Whole</tissue>
    </source>
</reference>
<organism evidence="2 3">
    <name type="scientific">Halocaridina rubra</name>
    <name type="common">Hawaiian red shrimp</name>
    <dbReference type="NCBI Taxonomy" id="373956"/>
    <lineage>
        <taxon>Eukaryota</taxon>
        <taxon>Metazoa</taxon>
        <taxon>Ecdysozoa</taxon>
        <taxon>Arthropoda</taxon>
        <taxon>Crustacea</taxon>
        <taxon>Multicrustacea</taxon>
        <taxon>Malacostraca</taxon>
        <taxon>Eumalacostraca</taxon>
        <taxon>Eucarida</taxon>
        <taxon>Decapoda</taxon>
        <taxon>Pleocyemata</taxon>
        <taxon>Caridea</taxon>
        <taxon>Atyoidea</taxon>
        <taxon>Atyidae</taxon>
        <taxon>Halocaridina</taxon>
    </lineage>
</organism>
<dbReference type="Proteomes" id="UP001381693">
    <property type="component" value="Unassembled WGS sequence"/>
</dbReference>
<name>A0AAN8WNN9_HALRR</name>
<sequence>MSMYSSQVESEICFGRLSANQSRGNREHNCTYLVKATFYDSLTFDYLYEMKIDKRIEGDIETHRLSINIDRDILNIVSQKGVSSIILSYRLKEIENIDVCKSRKLDSGIEHNSDSSDCQSEDNITPRDTENTRNQDRRIRNSHRQAHMPRRYRSERSLQNSVQSESDSRSSDEWTP</sequence>
<evidence type="ECO:0000256" key="1">
    <source>
        <dbReference type="SAM" id="MobiDB-lite"/>
    </source>
</evidence>
<feature type="compositionally biased region" description="Basic and acidic residues" evidence="1">
    <location>
        <begin position="166"/>
        <end position="176"/>
    </location>
</feature>